<name>A0ABV5M4W2_9ACTN</name>
<feature type="chain" id="PRO_5046476299" evidence="2">
    <location>
        <begin position="34"/>
        <end position="113"/>
    </location>
</feature>
<keyword evidence="2" id="KW-0732">Signal</keyword>
<evidence type="ECO:0000256" key="2">
    <source>
        <dbReference type="SAM" id="SignalP"/>
    </source>
</evidence>
<keyword evidence="1" id="KW-0472">Membrane</keyword>
<evidence type="ECO:0000313" key="3">
    <source>
        <dbReference type="EMBL" id="MFB9443879.1"/>
    </source>
</evidence>
<dbReference type="RefSeq" id="WP_223099212.1">
    <property type="nucleotide sequence ID" value="NZ_CP061913.1"/>
</dbReference>
<protein>
    <submittedName>
        <fullName evidence="3">Uncharacterized protein</fullName>
    </submittedName>
</protein>
<sequence>MSNLTPHGHRVNNGRARSAAALGAALLTLPALAGCSDAAAAAGGEGAGPAVPVLAALAVVAAGFLLKQWLSSARDVVRMEWNLTMARVRAALWATLLGAAVMAALLLLAMSAH</sequence>
<dbReference type="EMBL" id="JBHMCA010000023">
    <property type="protein sequence ID" value="MFB9443879.1"/>
    <property type="molecule type" value="Genomic_DNA"/>
</dbReference>
<feature type="signal peptide" evidence="2">
    <location>
        <begin position="1"/>
        <end position="33"/>
    </location>
</feature>
<feature type="transmembrane region" description="Helical" evidence="1">
    <location>
        <begin position="91"/>
        <end position="112"/>
    </location>
</feature>
<reference evidence="3 4" key="1">
    <citation type="submission" date="2024-09" db="EMBL/GenBank/DDBJ databases">
        <authorList>
            <person name="Sun Q."/>
            <person name="Mori K."/>
        </authorList>
    </citation>
    <scope>NUCLEOTIDE SEQUENCE [LARGE SCALE GENOMIC DNA]</scope>
    <source>
        <strain evidence="3 4">JCM 3307</strain>
    </source>
</reference>
<accession>A0ABV5M4W2</accession>
<organism evidence="3 4">
    <name type="scientific">Dactylosporangium vinaceum</name>
    <dbReference type="NCBI Taxonomy" id="53362"/>
    <lineage>
        <taxon>Bacteria</taxon>
        <taxon>Bacillati</taxon>
        <taxon>Actinomycetota</taxon>
        <taxon>Actinomycetes</taxon>
        <taxon>Micromonosporales</taxon>
        <taxon>Micromonosporaceae</taxon>
        <taxon>Dactylosporangium</taxon>
    </lineage>
</organism>
<comment type="caution">
    <text evidence="3">The sequence shown here is derived from an EMBL/GenBank/DDBJ whole genome shotgun (WGS) entry which is preliminary data.</text>
</comment>
<evidence type="ECO:0000256" key="1">
    <source>
        <dbReference type="SAM" id="Phobius"/>
    </source>
</evidence>
<dbReference type="Proteomes" id="UP001589608">
    <property type="component" value="Unassembled WGS sequence"/>
</dbReference>
<gene>
    <name evidence="3" type="ORF">ACFFTR_12380</name>
</gene>
<keyword evidence="4" id="KW-1185">Reference proteome</keyword>
<keyword evidence="1" id="KW-1133">Transmembrane helix</keyword>
<evidence type="ECO:0000313" key="4">
    <source>
        <dbReference type="Proteomes" id="UP001589608"/>
    </source>
</evidence>
<proteinExistence type="predicted"/>
<keyword evidence="1" id="KW-0812">Transmembrane</keyword>
<feature type="transmembrane region" description="Helical" evidence="1">
    <location>
        <begin position="51"/>
        <end position="70"/>
    </location>
</feature>